<dbReference type="Proteomes" id="UP000008549">
    <property type="component" value="Unassembled WGS sequence"/>
</dbReference>
<evidence type="ECO:0000313" key="1">
    <source>
        <dbReference type="EMBL" id="CAR98585.1"/>
    </source>
</evidence>
<proteinExistence type="predicted"/>
<name>B6IFA5_CAEBR</name>
<keyword evidence="2" id="KW-1185">Reference proteome</keyword>
<dbReference type="RefSeq" id="XP_045098156.1">
    <property type="nucleotide sequence ID" value="XM_045242466.1"/>
</dbReference>
<reference evidence="1 2" key="1">
    <citation type="journal article" date="2003" name="PLoS Biol.">
        <title>The genome sequence of Caenorhabditis briggsae: a platform for comparative genomics.</title>
        <authorList>
            <person name="Stein L.D."/>
            <person name="Bao Z."/>
            <person name="Blasiar D."/>
            <person name="Blumenthal T."/>
            <person name="Brent M.R."/>
            <person name="Chen N."/>
            <person name="Chinwalla A."/>
            <person name="Clarke L."/>
            <person name="Clee C."/>
            <person name="Coghlan A."/>
            <person name="Coulson A."/>
            <person name="D'Eustachio P."/>
            <person name="Fitch D.H."/>
            <person name="Fulton L.A."/>
            <person name="Fulton R.E."/>
            <person name="Griffiths-Jones S."/>
            <person name="Harris T.W."/>
            <person name="Hillier L.W."/>
            <person name="Kamath R."/>
            <person name="Kuwabara P.E."/>
            <person name="Mardis E.R."/>
            <person name="Marra M.A."/>
            <person name="Miner T.L."/>
            <person name="Minx P."/>
            <person name="Mullikin J.C."/>
            <person name="Plumb R.W."/>
            <person name="Rogers J."/>
            <person name="Schein J.E."/>
            <person name="Sohrmann M."/>
            <person name="Spieth J."/>
            <person name="Stajich J.E."/>
            <person name="Wei C."/>
            <person name="Willey D."/>
            <person name="Wilson R.K."/>
            <person name="Durbin R."/>
            <person name="Waterston R.H."/>
        </authorList>
    </citation>
    <scope>NUCLEOTIDE SEQUENCE [LARGE SCALE GENOMIC DNA]</scope>
    <source>
        <strain evidence="1 2">AF16</strain>
    </source>
</reference>
<dbReference type="AlphaFoldDB" id="B6IFA5"/>
<dbReference type="HOGENOM" id="CLU_3320492_0_0_1"/>
<protein>
    <submittedName>
        <fullName evidence="1">Protein CBG25620</fullName>
    </submittedName>
</protein>
<dbReference type="InParanoid" id="B6IFA5"/>
<dbReference type="KEGG" id="cbr:CBG_25620"/>
<reference evidence="1 2" key="2">
    <citation type="journal article" date="2011" name="PLoS Genet.">
        <title>Caenorhabditis briggsae recombinant inbred line genotypes reveal inter-strain incompatibility and the evolution of recombination.</title>
        <authorList>
            <person name="Ross J.A."/>
            <person name="Koboldt D.C."/>
            <person name="Staisch J.E."/>
            <person name="Chamberlin H.M."/>
            <person name="Gupta B.P."/>
            <person name="Miller R.D."/>
            <person name="Baird S.E."/>
            <person name="Haag E.S."/>
        </authorList>
    </citation>
    <scope>NUCLEOTIDE SEQUENCE [LARGE SCALE GENOMIC DNA]</scope>
    <source>
        <strain evidence="1 2">AF16</strain>
    </source>
</reference>
<dbReference type="CTD" id="68917104"/>
<gene>
    <name evidence="1" type="ORF">CBG25620</name>
    <name evidence="1" type="ORF">CBG_25620</name>
</gene>
<evidence type="ECO:0000313" key="2">
    <source>
        <dbReference type="Proteomes" id="UP000008549"/>
    </source>
</evidence>
<dbReference type="EMBL" id="HE601438">
    <property type="protein sequence ID" value="CAR98585.1"/>
    <property type="molecule type" value="Genomic_DNA"/>
</dbReference>
<sequence>MFFLWLSTSCQVQTRAKFSVKNWIMRKSGNKEEKKYRDN</sequence>
<accession>B6IFA5</accession>
<dbReference type="GeneID" id="68917104"/>
<organism evidence="1 2">
    <name type="scientific">Caenorhabditis briggsae</name>
    <dbReference type="NCBI Taxonomy" id="6238"/>
    <lineage>
        <taxon>Eukaryota</taxon>
        <taxon>Metazoa</taxon>
        <taxon>Ecdysozoa</taxon>
        <taxon>Nematoda</taxon>
        <taxon>Chromadorea</taxon>
        <taxon>Rhabditida</taxon>
        <taxon>Rhabditina</taxon>
        <taxon>Rhabditomorpha</taxon>
        <taxon>Rhabditoidea</taxon>
        <taxon>Rhabditidae</taxon>
        <taxon>Peloderinae</taxon>
        <taxon>Caenorhabditis</taxon>
    </lineage>
</organism>